<feature type="region of interest" description="Disordered" evidence="1">
    <location>
        <begin position="182"/>
        <end position="219"/>
    </location>
</feature>
<protein>
    <submittedName>
        <fullName evidence="2">Uncharacterized protein</fullName>
    </submittedName>
</protein>
<comment type="caution">
    <text evidence="2">The sequence shown here is derived from an EMBL/GenBank/DDBJ whole genome shotgun (WGS) entry which is preliminary data.</text>
</comment>
<organism evidence="2 3">
    <name type="scientific">Halalkalicoccus paucihalophilus</name>
    <dbReference type="NCBI Taxonomy" id="1008153"/>
    <lineage>
        <taxon>Archaea</taxon>
        <taxon>Methanobacteriati</taxon>
        <taxon>Methanobacteriota</taxon>
        <taxon>Stenosarchaea group</taxon>
        <taxon>Halobacteria</taxon>
        <taxon>Halobacteriales</taxon>
        <taxon>Halococcaceae</taxon>
        <taxon>Halalkalicoccus</taxon>
    </lineage>
</organism>
<evidence type="ECO:0000313" key="2">
    <source>
        <dbReference type="EMBL" id="KYH26468.1"/>
    </source>
</evidence>
<accession>A0A151AFP2</accession>
<dbReference type="Proteomes" id="UP000075321">
    <property type="component" value="Unassembled WGS sequence"/>
</dbReference>
<dbReference type="NCBIfam" id="NF038353">
    <property type="entry name" value="FxLYD_dom"/>
    <property type="match status" value="1"/>
</dbReference>
<dbReference type="PATRIC" id="fig|1008153.3.peg.1587"/>
<evidence type="ECO:0000256" key="1">
    <source>
        <dbReference type="SAM" id="MobiDB-lite"/>
    </source>
</evidence>
<proteinExistence type="predicted"/>
<gene>
    <name evidence="2" type="ORF">HAPAU_15660</name>
</gene>
<evidence type="ECO:0000313" key="3">
    <source>
        <dbReference type="Proteomes" id="UP000075321"/>
    </source>
</evidence>
<dbReference type="InterPro" id="IPR047676">
    <property type="entry name" value="FxLYD_dom"/>
</dbReference>
<keyword evidence="3" id="KW-1185">Reference proteome</keyword>
<dbReference type="AlphaFoldDB" id="A0A151AFP2"/>
<sequence length="315" mass="33773">MSWPIVRVSAMLVTVARKIDWNSERIDEVVSAVSNDRGKASPTSVMTRKEIPRRIPATAHRLPSMRNQTLGRLSPTRSRIVSAGGDNTSSASTMRRSCRGAAYNRSIPRRPTVVCRPGPLDIKEQIQARALRSIDTWTRTQPSTGGEVDSMGRYEEIGRRRFVALGAGGLFGLAGCLGSGSSGQPTYESGDVPDDINGSERNTSEMATAQAAAGTTPRGELAPLEGLTITDHEFVFEGSYTGSTVQGTAENTGSTRISSAEVRVRVYNGDGQQLGLYIASTTDLDAGEEWSFQVILLESPSDIADYDIASVGLPD</sequence>
<dbReference type="EMBL" id="LTAZ01000004">
    <property type="protein sequence ID" value="KYH26468.1"/>
    <property type="molecule type" value="Genomic_DNA"/>
</dbReference>
<name>A0A151AFP2_9EURY</name>
<reference evidence="2 3" key="1">
    <citation type="submission" date="2016-02" db="EMBL/GenBank/DDBJ databases">
        <title>Genome sequence of Halalkalicoccus paucihalophilus DSM 24557.</title>
        <authorList>
            <person name="Poehlein A."/>
            <person name="Daniel R."/>
        </authorList>
    </citation>
    <scope>NUCLEOTIDE SEQUENCE [LARGE SCALE GENOMIC DNA]</scope>
    <source>
        <strain evidence="2 3">DSM 24557</strain>
    </source>
</reference>